<dbReference type="InterPro" id="IPR058163">
    <property type="entry name" value="LysR-type_TF_proteobact-type"/>
</dbReference>
<proteinExistence type="inferred from homology"/>
<keyword evidence="2" id="KW-0805">Transcription regulation</keyword>
<dbReference type="GO" id="GO:0003677">
    <property type="term" value="F:DNA binding"/>
    <property type="evidence" value="ECO:0007669"/>
    <property type="project" value="UniProtKB-KW"/>
</dbReference>
<dbReference type="InterPro" id="IPR036388">
    <property type="entry name" value="WH-like_DNA-bd_sf"/>
</dbReference>
<evidence type="ECO:0000313" key="7">
    <source>
        <dbReference type="Proteomes" id="UP001230207"/>
    </source>
</evidence>
<evidence type="ECO:0000256" key="3">
    <source>
        <dbReference type="ARBA" id="ARBA00023125"/>
    </source>
</evidence>
<keyword evidence="4" id="KW-0804">Transcription</keyword>
<dbReference type="EMBL" id="JAUSVF010000007">
    <property type="protein sequence ID" value="MDQ0324045.1"/>
    <property type="molecule type" value="Genomic_DNA"/>
</dbReference>
<dbReference type="SUPFAM" id="SSF53850">
    <property type="entry name" value="Periplasmic binding protein-like II"/>
    <property type="match status" value="1"/>
</dbReference>
<keyword evidence="3 6" id="KW-0238">DNA-binding</keyword>
<evidence type="ECO:0000256" key="2">
    <source>
        <dbReference type="ARBA" id="ARBA00023015"/>
    </source>
</evidence>
<reference evidence="6 7" key="1">
    <citation type="submission" date="2023-07" db="EMBL/GenBank/DDBJ databases">
        <title>Genomic Encyclopedia of Type Strains, Phase IV (KMG-IV): sequencing the most valuable type-strain genomes for metagenomic binning, comparative biology and taxonomic classification.</title>
        <authorList>
            <person name="Goeker M."/>
        </authorList>
    </citation>
    <scope>NUCLEOTIDE SEQUENCE [LARGE SCALE GENOMIC DNA]</scope>
    <source>
        <strain evidence="6 7">DSM 1112</strain>
    </source>
</reference>
<keyword evidence="7" id="KW-1185">Reference proteome</keyword>
<feature type="domain" description="HTH lysR-type" evidence="5">
    <location>
        <begin position="3"/>
        <end position="60"/>
    </location>
</feature>
<dbReference type="Gene3D" id="3.40.190.290">
    <property type="match status" value="1"/>
</dbReference>
<dbReference type="Proteomes" id="UP001230207">
    <property type="component" value="Unassembled WGS sequence"/>
</dbReference>
<evidence type="ECO:0000259" key="5">
    <source>
        <dbReference type="PROSITE" id="PS50931"/>
    </source>
</evidence>
<dbReference type="InterPro" id="IPR005119">
    <property type="entry name" value="LysR_subst-bd"/>
</dbReference>
<evidence type="ECO:0000256" key="1">
    <source>
        <dbReference type="ARBA" id="ARBA00009437"/>
    </source>
</evidence>
<evidence type="ECO:0000313" key="6">
    <source>
        <dbReference type="EMBL" id="MDQ0324045.1"/>
    </source>
</evidence>
<dbReference type="CDD" id="cd08422">
    <property type="entry name" value="PBP2_CrgA_like"/>
    <property type="match status" value="1"/>
</dbReference>
<dbReference type="InterPro" id="IPR000847">
    <property type="entry name" value="LysR_HTH_N"/>
</dbReference>
<sequence length="306" mass="34236">MSDNLLEMRIFVRVMMSGSLSRAARDTGLSLTVISRKLSRLEDRLGVRLINRTTRSLSATEEGQRFYERCSRILDEIDEAEAEVSSGSETATGLLKITTTFAFGSRWLVPLMEEFQQQHPNLVLQLDTNDGIANIVESGYDLAIRFGELSDSSLIARRLASNRRVICGAPSYLAKRGRPVTIEDLVAHDAIVFGEPMNTQWSFVDDRVVNVNWKIALNNGELAHQSALRGHGLVLKSIWDVEDDVRSGRLEIVLPEVSALAAPLHAVYPHNRLSAAKLRLCIDFLADRLKLAQAQFDYELRGRSRS</sequence>
<dbReference type="PROSITE" id="PS50931">
    <property type="entry name" value="HTH_LYSR"/>
    <property type="match status" value="1"/>
</dbReference>
<dbReference type="SUPFAM" id="SSF46785">
    <property type="entry name" value="Winged helix' DNA-binding domain"/>
    <property type="match status" value="1"/>
</dbReference>
<comment type="similarity">
    <text evidence="1">Belongs to the LysR transcriptional regulatory family.</text>
</comment>
<dbReference type="RefSeq" id="WP_307237370.1">
    <property type="nucleotide sequence ID" value="NZ_JAUSVF010000007.1"/>
</dbReference>
<organism evidence="6 7">
    <name type="scientific">Pararhizobium capsulatum DSM 1112</name>
    <dbReference type="NCBI Taxonomy" id="1121113"/>
    <lineage>
        <taxon>Bacteria</taxon>
        <taxon>Pseudomonadati</taxon>
        <taxon>Pseudomonadota</taxon>
        <taxon>Alphaproteobacteria</taxon>
        <taxon>Hyphomicrobiales</taxon>
        <taxon>Rhizobiaceae</taxon>
        <taxon>Rhizobium/Agrobacterium group</taxon>
        <taxon>Pararhizobium</taxon>
    </lineage>
</organism>
<dbReference type="PANTHER" id="PTHR30537:SF5">
    <property type="entry name" value="HTH-TYPE TRANSCRIPTIONAL ACTIVATOR TTDR-RELATED"/>
    <property type="match status" value="1"/>
</dbReference>
<protein>
    <submittedName>
        <fullName evidence="6">DNA-binding transcriptional LysR family regulator</fullName>
    </submittedName>
</protein>
<gene>
    <name evidence="6" type="ORF">QO002_006252</name>
</gene>
<dbReference type="Gene3D" id="1.10.10.10">
    <property type="entry name" value="Winged helix-like DNA-binding domain superfamily/Winged helix DNA-binding domain"/>
    <property type="match status" value="1"/>
</dbReference>
<dbReference type="InterPro" id="IPR036390">
    <property type="entry name" value="WH_DNA-bd_sf"/>
</dbReference>
<comment type="caution">
    <text evidence="6">The sequence shown here is derived from an EMBL/GenBank/DDBJ whole genome shotgun (WGS) entry which is preliminary data.</text>
</comment>
<evidence type="ECO:0000256" key="4">
    <source>
        <dbReference type="ARBA" id="ARBA00023163"/>
    </source>
</evidence>
<name>A0ABU0C0J9_9HYPH</name>
<dbReference type="PANTHER" id="PTHR30537">
    <property type="entry name" value="HTH-TYPE TRANSCRIPTIONAL REGULATOR"/>
    <property type="match status" value="1"/>
</dbReference>
<accession>A0ABU0C0J9</accession>
<dbReference type="Pfam" id="PF00126">
    <property type="entry name" value="HTH_1"/>
    <property type="match status" value="1"/>
</dbReference>
<dbReference type="Pfam" id="PF03466">
    <property type="entry name" value="LysR_substrate"/>
    <property type="match status" value="1"/>
</dbReference>